<keyword evidence="5" id="KW-0687">Ribonucleoprotein</keyword>
<keyword evidence="2" id="KW-0809">Transit peptide</keyword>
<evidence type="ECO:0000256" key="7">
    <source>
        <dbReference type="ARBA" id="ARBA00035179"/>
    </source>
</evidence>
<protein>
    <recommendedName>
        <fullName evidence="7">Large ribosomal subunit protein mL54</fullName>
    </recommendedName>
</protein>
<evidence type="ECO:0000256" key="5">
    <source>
        <dbReference type="ARBA" id="ARBA00023274"/>
    </source>
</evidence>
<comment type="similarity">
    <text evidence="6">Belongs to the mitochondrion-specific ribosomal protein mL54 family.</text>
</comment>
<dbReference type="PANTHER" id="PTHR28595">
    <property type="entry name" value="39S RIBOSOMAL PROTEIN L54, MITOCHONDRIAL"/>
    <property type="match status" value="1"/>
</dbReference>
<keyword evidence="4" id="KW-0496">Mitochondrion</keyword>
<evidence type="ECO:0000313" key="9">
    <source>
        <dbReference type="Proteomes" id="UP000054988"/>
    </source>
</evidence>
<proteinExistence type="inferred from homology"/>
<reference evidence="8 9" key="1">
    <citation type="submission" date="2015-12" db="EMBL/GenBank/DDBJ databases">
        <title>Draft genome sequence of Moniliophthora roreri, the causal agent of frosty pod rot of cacao.</title>
        <authorList>
            <person name="Aime M.C."/>
            <person name="Diaz-Valderrama J.R."/>
            <person name="Kijpornyongpan T."/>
            <person name="Phillips-Mora W."/>
        </authorList>
    </citation>
    <scope>NUCLEOTIDE SEQUENCE [LARGE SCALE GENOMIC DNA]</scope>
    <source>
        <strain evidence="8 9">MCA 2952</strain>
    </source>
</reference>
<evidence type="ECO:0000256" key="6">
    <source>
        <dbReference type="ARBA" id="ARBA00033752"/>
    </source>
</evidence>
<dbReference type="PANTHER" id="PTHR28595:SF1">
    <property type="entry name" value="LARGE RIBOSOMAL SUBUNIT PROTEIN ML54"/>
    <property type="match status" value="1"/>
</dbReference>
<sequence>MSLLLQLALARRAPSTICTACRYRGYATKEGSGVAKQKHNIPQPKSSCPADTVLIGLNYLKGQEPVLAKPDEDYPEWLWTILRPKVIEDDGPGGNHGTEKGRCRAATLLLSLTYYHEGVASVPERYQGVAHLPLETYKANLGLLHQCAWVEQKRDILSKPALDSNGQPVLDVTGTPYQILDIPLHPDGGPPLILLRPEYSTALAHAKRWFNGDAEELPTVFEPDDISWRHSFEDDVEEANENSEQDNKVTGREVWMQDKLQLAAQGKTL</sequence>
<dbReference type="GO" id="GO:0005762">
    <property type="term" value="C:mitochondrial large ribosomal subunit"/>
    <property type="evidence" value="ECO:0007669"/>
    <property type="project" value="TreeGrafter"/>
</dbReference>
<dbReference type="Proteomes" id="UP000054988">
    <property type="component" value="Unassembled WGS sequence"/>
</dbReference>
<keyword evidence="3" id="KW-0689">Ribosomal protein</keyword>
<dbReference type="EMBL" id="LATX01000716">
    <property type="protein sequence ID" value="KTB45394.1"/>
    <property type="molecule type" value="Genomic_DNA"/>
</dbReference>
<gene>
    <name evidence="8" type="ORF">WG66_2077</name>
</gene>
<dbReference type="InterPro" id="IPR013870">
    <property type="entry name" value="Ribosomal_mL54"/>
</dbReference>
<evidence type="ECO:0000256" key="4">
    <source>
        <dbReference type="ARBA" id="ARBA00023128"/>
    </source>
</evidence>
<organism evidence="8 9">
    <name type="scientific">Moniliophthora roreri</name>
    <name type="common">Frosty pod rot fungus</name>
    <name type="synonym">Monilia roreri</name>
    <dbReference type="NCBI Taxonomy" id="221103"/>
    <lineage>
        <taxon>Eukaryota</taxon>
        <taxon>Fungi</taxon>
        <taxon>Dikarya</taxon>
        <taxon>Basidiomycota</taxon>
        <taxon>Agaricomycotina</taxon>
        <taxon>Agaricomycetes</taxon>
        <taxon>Agaricomycetidae</taxon>
        <taxon>Agaricales</taxon>
        <taxon>Marasmiineae</taxon>
        <taxon>Marasmiaceae</taxon>
        <taxon>Moniliophthora</taxon>
    </lineage>
</organism>
<evidence type="ECO:0000256" key="3">
    <source>
        <dbReference type="ARBA" id="ARBA00022980"/>
    </source>
</evidence>
<dbReference type="Pfam" id="PF08561">
    <property type="entry name" value="Ribosomal_L37"/>
    <property type="match status" value="1"/>
</dbReference>
<dbReference type="GO" id="GO:0003735">
    <property type="term" value="F:structural constituent of ribosome"/>
    <property type="evidence" value="ECO:0007669"/>
    <property type="project" value="TreeGrafter"/>
</dbReference>
<evidence type="ECO:0000256" key="2">
    <source>
        <dbReference type="ARBA" id="ARBA00022946"/>
    </source>
</evidence>
<accession>A0A0W0G9Z2</accession>
<evidence type="ECO:0000313" key="8">
    <source>
        <dbReference type="EMBL" id="KTB45394.1"/>
    </source>
</evidence>
<comment type="subcellular location">
    <subcellularLocation>
        <location evidence="1">Mitochondrion</location>
    </subcellularLocation>
</comment>
<comment type="caution">
    <text evidence="8">The sequence shown here is derived from an EMBL/GenBank/DDBJ whole genome shotgun (WGS) entry which is preliminary data.</text>
</comment>
<name>A0A0W0G9Z2_MONRR</name>
<evidence type="ECO:0000256" key="1">
    <source>
        <dbReference type="ARBA" id="ARBA00004173"/>
    </source>
</evidence>
<dbReference type="AlphaFoldDB" id="A0A0W0G9Z2"/>